<evidence type="ECO:0000256" key="3">
    <source>
        <dbReference type="ARBA" id="ARBA00023098"/>
    </source>
</evidence>
<dbReference type="GO" id="GO:0080019">
    <property type="term" value="F:alcohol-forming very long-chain fatty acyl-CoA reductase activity"/>
    <property type="evidence" value="ECO:0007669"/>
    <property type="project" value="InterPro"/>
</dbReference>
<dbReference type="AlphaFoldDB" id="A0A921ZBL6"/>
<dbReference type="GO" id="GO:0102965">
    <property type="term" value="F:alcohol-forming long-chain fatty acyl-CoA reductase activity"/>
    <property type="evidence" value="ECO:0007669"/>
    <property type="project" value="UniProtKB-EC"/>
</dbReference>
<keyword evidence="8" id="KW-1185">Reference proteome</keyword>
<sequence length="442" mass="50468">MESHPTLLKVIFPLLTSIMENPCWSLVELASSVLIEKLLYTCTGIEKVFLLVRELKGLSPDQRMQQFLNNPLFQRLKDEKPKILNKLIPVNGNLSANNLGISEEDAETLIDEVSVVFHAAATVRFNDKMNVPMKVNFGDVHVSTAYAHISHLKDGVREVLYPPPATLDEVEDFITKYNDDEEMTNKYLNGRVNTYTFAKALAEHHVVKNKEHVPVIIVRPAAVTATIDAPTPGWSSNWQGVPRALYNVAMGYSRVTPGRHINVIDFIPVDYVVNLCIIAAAKSGRTNDVPVFNCSSSSVNPITWSKAYKWFTEDVVRRGKNEFPYPFTLFAESEYLLWILTVLTQFLPAHLGDLWLRTTGKTPRYVEIQKRVMSHRESMEFFMRHNAVMENNNVMKIIASLSEKDRQVYPCNPAEINWRNYMHVYAQELFSFLEDVRQTADL</sequence>
<keyword evidence="2 4" id="KW-0444">Lipid biosynthesis</keyword>
<dbReference type="CDD" id="cd09071">
    <property type="entry name" value="FAR_C"/>
    <property type="match status" value="1"/>
</dbReference>
<dbReference type="CDD" id="cd05236">
    <property type="entry name" value="FAR-N_SDR_e"/>
    <property type="match status" value="1"/>
</dbReference>
<evidence type="ECO:0000256" key="4">
    <source>
        <dbReference type="RuleBase" id="RU363097"/>
    </source>
</evidence>
<evidence type="ECO:0000259" key="5">
    <source>
        <dbReference type="Pfam" id="PF03015"/>
    </source>
</evidence>
<evidence type="ECO:0000313" key="8">
    <source>
        <dbReference type="Proteomes" id="UP000791440"/>
    </source>
</evidence>
<organism evidence="7 8">
    <name type="scientific">Manduca sexta</name>
    <name type="common">Tobacco hawkmoth</name>
    <name type="synonym">Tobacco hornworm</name>
    <dbReference type="NCBI Taxonomy" id="7130"/>
    <lineage>
        <taxon>Eukaryota</taxon>
        <taxon>Metazoa</taxon>
        <taxon>Ecdysozoa</taxon>
        <taxon>Arthropoda</taxon>
        <taxon>Hexapoda</taxon>
        <taxon>Insecta</taxon>
        <taxon>Pterygota</taxon>
        <taxon>Neoptera</taxon>
        <taxon>Endopterygota</taxon>
        <taxon>Lepidoptera</taxon>
        <taxon>Glossata</taxon>
        <taxon>Ditrysia</taxon>
        <taxon>Bombycoidea</taxon>
        <taxon>Sphingidae</taxon>
        <taxon>Sphinginae</taxon>
        <taxon>Sphingini</taxon>
        <taxon>Manduca</taxon>
    </lineage>
</organism>
<dbReference type="InterPro" id="IPR026055">
    <property type="entry name" value="FAR"/>
</dbReference>
<dbReference type="Pfam" id="PF03015">
    <property type="entry name" value="Sterile"/>
    <property type="match status" value="1"/>
</dbReference>
<dbReference type="Proteomes" id="UP000791440">
    <property type="component" value="Unassembled WGS sequence"/>
</dbReference>
<dbReference type="GO" id="GO:0005777">
    <property type="term" value="C:peroxisome"/>
    <property type="evidence" value="ECO:0007669"/>
    <property type="project" value="TreeGrafter"/>
</dbReference>
<protein>
    <recommendedName>
        <fullName evidence="4">Fatty acyl-CoA reductase</fullName>
        <ecNumber evidence="4">1.2.1.84</ecNumber>
    </recommendedName>
</protein>
<evidence type="ECO:0000259" key="6">
    <source>
        <dbReference type="Pfam" id="PF07993"/>
    </source>
</evidence>
<dbReference type="EMBL" id="JH668471">
    <property type="protein sequence ID" value="KAG6454643.1"/>
    <property type="molecule type" value="Genomic_DNA"/>
</dbReference>
<name>A0A921ZBL6_MANSE</name>
<dbReference type="Pfam" id="PF07993">
    <property type="entry name" value="NAD_binding_4"/>
    <property type="match status" value="2"/>
</dbReference>
<evidence type="ECO:0000256" key="1">
    <source>
        <dbReference type="ARBA" id="ARBA00005928"/>
    </source>
</evidence>
<comment type="caution">
    <text evidence="7">The sequence shown here is derived from an EMBL/GenBank/DDBJ whole genome shotgun (WGS) entry which is preliminary data.</text>
</comment>
<proteinExistence type="inferred from homology"/>
<comment type="catalytic activity">
    <reaction evidence="4">
        <text>a long-chain fatty acyl-CoA + 2 NADPH + 2 H(+) = a long-chain primary fatty alcohol + 2 NADP(+) + CoA</text>
        <dbReference type="Rhea" id="RHEA:52716"/>
        <dbReference type="ChEBI" id="CHEBI:15378"/>
        <dbReference type="ChEBI" id="CHEBI:57287"/>
        <dbReference type="ChEBI" id="CHEBI:57783"/>
        <dbReference type="ChEBI" id="CHEBI:58349"/>
        <dbReference type="ChEBI" id="CHEBI:77396"/>
        <dbReference type="ChEBI" id="CHEBI:83139"/>
        <dbReference type="EC" id="1.2.1.84"/>
    </reaction>
</comment>
<dbReference type="PANTHER" id="PTHR11011">
    <property type="entry name" value="MALE STERILITY PROTEIN 2-RELATED"/>
    <property type="match status" value="1"/>
</dbReference>
<dbReference type="PANTHER" id="PTHR11011:SF116">
    <property type="entry name" value="FATTY ACYL-COA REDUCTASE CG5065-RELATED"/>
    <property type="match status" value="1"/>
</dbReference>
<evidence type="ECO:0000256" key="2">
    <source>
        <dbReference type="ARBA" id="ARBA00022516"/>
    </source>
</evidence>
<reference evidence="7" key="1">
    <citation type="journal article" date="2016" name="Insect Biochem. Mol. Biol.">
        <title>Multifaceted biological insights from a draft genome sequence of the tobacco hornworm moth, Manduca sexta.</title>
        <authorList>
            <person name="Kanost M.R."/>
            <person name="Arrese E.L."/>
            <person name="Cao X."/>
            <person name="Chen Y.R."/>
            <person name="Chellapilla S."/>
            <person name="Goldsmith M.R."/>
            <person name="Grosse-Wilde E."/>
            <person name="Heckel D.G."/>
            <person name="Herndon N."/>
            <person name="Jiang H."/>
            <person name="Papanicolaou A."/>
            <person name="Qu J."/>
            <person name="Soulages J.L."/>
            <person name="Vogel H."/>
            <person name="Walters J."/>
            <person name="Waterhouse R.M."/>
            <person name="Ahn S.J."/>
            <person name="Almeida F.C."/>
            <person name="An C."/>
            <person name="Aqrawi P."/>
            <person name="Bretschneider A."/>
            <person name="Bryant W.B."/>
            <person name="Bucks S."/>
            <person name="Chao H."/>
            <person name="Chevignon G."/>
            <person name="Christen J.M."/>
            <person name="Clarke D.F."/>
            <person name="Dittmer N.T."/>
            <person name="Ferguson L.C.F."/>
            <person name="Garavelou S."/>
            <person name="Gordon K.H.J."/>
            <person name="Gunaratna R.T."/>
            <person name="Han Y."/>
            <person name="Hauser F."/>
            <person name="He Y."/>
            <person name="Heidel-Fischer H."/>
            <person name="Hirsh A."/>
            <person name="Hu Y."/>
            <person name="Jiang H."/>
            <person name="Kalra D."/>
            <person name="Klinner C."/>
            <person name="Konig C."/>
            <person name="Kovar C."/>
            <person name="Kroll A.R."/>
            <person name="Kuwar S.S."/>
            <person name="Lee S.L."/>
            <person name="Lehman R."/>
            <person name="Li K."/>
            <person name="Li Z."/>
            <person name="Liang H."/>
            <person name="Lovelace S."/>
            <person name="Lu Z."/>
            <person name="Mansfield J.H."/>
            <person name="McCulloch K.J."/>
            <person name="Mathew T."/>
            <person name="Morton B."/>
            <person name="Muzny D.M."/>
            <person name="Neunemann D."/>
            <person name="Ongeri F."/>
            <person name="Pauchet Y."/>
            <person name="Pu L.L."/>
            <person name="Pyrousis I."/>
            <person name="Rao X.J."/>
            <person name="Redding A."/>
            <person name="Roesel C."/>
            <person name="Sanchez-Gracia A."/>
            <person name="Schaack S."/>
            <person name="Shukla A."/>
            <person name="Tetreau G."/>
            <person name="Wang Y."/>
            <person name="Xiong G.H."/>
            <person name="Traut W."/>
            <person name="Walsh T.K."/>
            <person name="Worley K.C."/>
            <person name="Wu D."/>
            <person name="Wu W."/>
            <person name="Wu Y.Q."/>
            <person name="Zhang X."/>
            <person name="Zou Z."/>
            <person name="Zucker H."/>
            <person name="Briscoe A.D."/>
            <person name="Burmester T."/>
            <person name="Clem R.J."/>
            <person name="Feyereisen R."/>
            <person name="Grimmelikhuijzen C.J.P."/>
            <person name="Hamodrakas S.J."/>
            <person name="Hansson B.S."/>
            <person name="Huguet E."/>
            <person name="Jermiin L.S."/>
            <person name="Lan Q."/>
            <person name="Lehman H.K."/>
            <person name="Lorenzen M."/>
            <person name="Merzendorfer H."/>
            <person name="Michalopoulos I."/>
            <person name="Morton D.B."/>
            <person name="Muthukrishnan S."/>
            <person name="Oakeshott J.G."/>
            <person name="Palmer W."/>
            <person name="Park Y."/>
            <person name="Passarelli A.L."/>
            <person name="Rozas J."/>
            <person name="Schwartz L.M."/>
            <person name="Smith W."/>
            <person name="Southgate A."/>
            <person name="Vilcinskas A."/>
            <person name="Vogt R."/>
            <person name="Wang P."/>
            <person name="Werren J."/>
            <person name="Yu X.Q."/>
            <person name="Zhou J.J."/>
            <person name="Brown S.J."/>
            <person name="Scherer S.E."/>
            <person name="Richards S."/>
            <person name="Blissard G.W."/>
        </authorList>
    </citation>
    <scope>NUCLEOTIDE SEQUENCE</scope>
</reference>
<accession>A0A921ZBL6</accession>
<reference evidence="7" key="2">
    <citation type="submission" date="2020-12" db="EMBL/GenBank/DDBJ databases">
        <authorList>
            <person name="Kanost M."/>
        </authorList>
    </citation>
    <scope>NUCLEOTIDE SEQUENCE</scope>
</reference>
<feature type="domain" description="Thioester reductase (TE)" evidence="6">
    <location>
        <begin position="32"/>
        <end position="136"/>
    </location>
</feature>
<keyword evidence="4" id="KW-0560">Oxidoreductase</keyword>
<keyword evidence="4" id="KW-0521">NADP</keyword>
<feature type="domain" description="Fatty acyl-CoA reductase C-terminal" evidence="5">
    <location>
        <begin position="345"/>
        <end position="426"/>
    </location>
</feature>
<feature type="domain" description="Thioester reductase (TE)" evidence="6">
    <location>
        <begin position="140"/>
        <end position="275"/>
    </location>
</feature>
<evidence type="ECO:0000313" key="7">
    <source>
        <dbReference type="EMBL" id="KAG6454643.1"/>
    </source>
</evidence>
<dbReference type="InterPro" id="IPR033640">
    <property type="entry name" value="FAR_C"/>
</dbReference>
<comment type="similarity">
    <text evidence="1 4">Belongs to the fatty acyl-CoA reductase family.</text>
</comment>
<gene>
    <name evidence="7" type="ORF">O3G_MSEX008791</name>
</gene>
<comment type="function">
    <text evidence="4">Catalyzes the reduction of fatty acyl-CoA to fatty alcohols.</text>
</comment>
<keyword evidence="3 4" id="KW-0443">Lipid metabolism</keyword>
<dbReference type="InterPro" id="IPR013120">
    <property type="entry name" value="FAR_NAD-bd"/>
</dbReference>
<dbReference type="EC" id="1.2.1.84" evidence="4"/>
<dbReference type="GO" id="GO:0035336">
    <property type="term" value="P:long-chain fatty-acyl-CoA metabolic process"/>
    <property type="evidence" value="ECO:0007669"/>
    <property type="project" value="TreeGrafter"/>
</dbReference>